<feature type="transmembrane region" description="Helical" evidence="1">
    <location>
        <begin position="31"/>
        <end position="49"/>
    </location>
</feature>
<gene>
    <name evidence="2" type="ORF">CK203_046449</name>
</gene>
<organism evidence="2 3">
    <name type="scientific">Vitis vinifera</name>
    <name type="common">Grape</name>
    <dbReference type="NCBI Taxonomy" id="29760"/>
    <lineage>
        <taxon>Eukaryota</taxon>
        <taxon>Viridiplantae</taxon>
        <taxon>Streptophyta</taxon>
        <taxon>Embryophyta</taxon>
        <taxon>Tracheophyta</taxon>
        <taxon>Spermatophyta</taxon>
        <taxon>Magnoliopsida</taxon>
        <taxon>eudicotyledons</taxon>
        <taxon>Gunneridae</taxon>
        <taxon>Pentapetalae</taxon>
        <taxon>rosids</taxon>
        <taxon>Vitales</taxon>
        <taxon>Vitaceae</taxon>
        <taxon>Viteae</taxon>
        <taxon>Vitis</taxon>
    </lineage>
</organism>
<evidence type="ECO:0000313" key="3">
    <source>
        <dbReference type="Proteomes" id="UP000288805"/>
    </source>
</evidence>
<reference evidence="2 3" key="1">
    <citation type="journal article" date="2018" name="PLoS Genet.">
        <title>Population sequencing reveals clonal diversity and ancestral inbreeding in the grapevine cultivar Chardonnay.</title>
        <authorList>
            <person name="Roach M.J."/>
            <person name="Johnson D.L."/>
            <person name="Bohlmann J."/>
            <person name="van Vuuren H.J."/>
            <person name="Jones S.J."/>
            <person name="Pretorius I.S."/>
            <person name="Schmidt S.A."/>
            <person name="Borneman A.R."/>
        </authorList>
    </citation>
    <scope>NUCLEOTIDE SEQUENCE [LARGE SCALE GENOMIC DNA]</scope>
    <source>
        <strain evidence="3">cv. Chardonnay</strain>
        <tissue evidence="2">Leaf</tissue>
    </source>
</reference>
<dbReference type="AlphaFoldDB" id="A0A438I1Y9"/>
<name>A0A438I1Y9_VITVI</name>
<comment type="caution">
    <text evidence="2">The sequence shown here is derived from an EMBL/GenBank/DDBJ whole genome shotgun (WGS) entry which is preliminary data.</text>
</comment>
<accession>A0A438I1Y9</accession>
<dbReference type="EMBL" id="QGNW01000152">
    <property type="protein sequence ID" value="RVW90725.1"/>
    <property type="molecule type" value="Genomic_DNA"/>
</dbReference>
<proteinExistence type="predicted"/>
<dbReference type="Proteomes" id="UP000288805">
    <property type="component" value="Unassembled WGS sequence"/>
</dbReference>
<keyword evidence="1" id="KW-1133">Transmembrane helix</keyword>
<keyword evidence="1" id="KW-0812">Transmembrane</keyword>
<sequence>MWVQGLRQRQAFCVGVTMRKMTKNELLKKKGLHLLAPLFSLFGIPWVLLQSVEKVLCGWHENFDALSWNVRGETKIKETSTGLVRSLGVGRHLDRRAVNSRGATGELCGWVDVGVHWCVWAGERSKGGGLSASMRRFSEVGILPRPVSDHFPILLEGGEIFSLNLEDCEARKEARESYKTWVLREEISWRQKSR</sequence>
<keyword evidence="1" id="KW-0472">Membrane</keyword>
<evidence type="ECO:0000256" key="1">
    <source>
        <dbReference type="SAM" id="Phobius"/>
    </source>
</evidence>
<evidence type="ECO:0000313" key="2">
    <source>
        <dbReference type="EMBL" id="RVW90725.1"/>
    </source>
</evidence>
<protein>
    <submittedName>
        <fullName evidence="2">Uncharacterized protein</fullName>
    </submittedName>
</protein>